<organism evidence="1 2">
    <name type="scientific">Septoria linicola</name>
    <dbReference type="NCBI Taxonomy" id="215465"/>
    <lineage>
        <taxon>Eukaryota</taxon>
        <taxon>Fungi</taxon>
        <taxon>Dikarya</taxon>
        <taxon>Ascomycota</taxon>
        <taxon>Pezizomycotina</taxon>
        <taxon>Dothideomycetes</taxon>
        <taxon>Dothideomycetidae</taxon>
        <taxon>Mycosphaerellales</taxon>
        <taxon>Mycosphaerellaceae</taxon>
        <taxon>Septoria</taxon>
    </lineage>
</organism>
<evidence type="ECO:0000313" key="2">
    <source>
        <dbReference type="Proteomes" id="UP001056384"/>
    </source>
</evidence>
<protein>
    <submittedName>
        <fullName evidence="1">Uncharacterized protein</fullName>
    </submittedName>
</protein>
<dbReference type="AlphaFoldDB" id="A0A9Q9B1Y8"/>
<evidence type="ECO:0000313" key="1">
    <source>
        <dbReference type="EMBL" id="USW57428.1"/>
    </source>
</evidence>
<reference evidence="1" key="1">
    <citation type="submission" date="2022-06" db="EMBL/GenBank/DDBJ databases">
        <title>Complete genome sequences of two strains of the flax pathogen Septoria linicola.</title>
        <authorList>
            <person name="Lapalu N."/>
            <person name="Simon A."/>
            <person name="Demenou B."/>
            <person name="Paumier D."/>
            <person name="Guillot M.-P."/>
            <person name="Gout L."/>
            <person name="Valade R."/>
        </authorList>
    </citation>
    <scope>NUCLEOTIDE SEQUENCE</scope>
    <source>
        <strain evidence="1">SE15195</strain>
    </source>
</reference>
<gene>
    <name evidence="1" type="ORF">Slin15195_G107470</name>
</gene>
<sequence>MAFILEGCAKEKLVAHGSTNVTVLLVVADDEYALAVVFLEEPGAERAADLELD</sequence>
<proteinExistence type="predicted"/>
<dbReference type="EMBL" id="CP099426">
    <property type="protein sequence ID" value="USW57428.1"/>
    <property type="molecule type" value="Genomic_DNA"/>
</dbReference>
<accession>A0A9Q9B1Y8</accession>
<dbReference type="Proteomes" id="UP001056384">
    <property type="component" value="Chromosome 9"/>
</dbReference>
<keyword evidence="2" id="KW-1185">Reference proteome</keyword>
<name>A0A9Q9B1Y8_9PEZI</name>